<organism evidence="2 3">
    <name type="scientific">Ligilactobacillus hayakitensis DSM 18933 = JCM 14209</name>
    <dbReference type="NCBI Taxonomy" id="1423755"/>
    <lineage>
        <taxon>Bacteria</taxon>
        <taxon>Bacillati</taxon>
        <taxon>Bacillota</taxon>
        <taxon>Bacilli</taxon>
        <taxon>Lactobacillales</taxon>
        <taxon>Lactobacillaceae</taxon>
        <taxon>Ligilactobacillus</taxon>
    </lineage>
</organism>
<keyword evidence="1" id="KW-0472">Membrane</keyword>
<name>A0A0R1WVN2_9LACO</name>
<keyword evidence="1" id="KW-1133">Transmembrane helix</keyword>
<evidence type="ECO:0000313" key="2">
    <source>
        <dbReference type="EMBL" id="KRM19673.1"/>
    </source>
</evidence>
<evidence type="ECO:0000256" key="1">
    <source>
        <dbReference type="SAM" id="Phobius"/>
    </source>
</evidence>
<accession>A0A0R1WVN2</accession>
<proteinExistence type="predicted"/>
<dbReference type="Proteomes" id="UP000051054">
    <property type="component" value="Unassembled WGS sequence"/>
</dbReference>
<sequence>MKGKNMQEQAQIIQPQIPKKRPKKGISRFMTFLLTVVLIITSVAFIIKTTILNSSFTAKTLMQDDSVTQMYEQTNTAIINAISGYGITLPQDTEFITQEQFEDDLTDVIENLYAGNEEIIDQEKLSHQIQHNLTEEISQLGLPSGMIDQVLSPLTSTVANIFTQNLANSQISSFMNTISSIDGYVSMVMVVGMIAVVGLGGVILLVQRNLFGWFHYLGIGFIISGLVILILQMAFSFTNLFSNITPNQIANQLLQTFISAIKAQMMTLAIGELILGGLAVVLGFLRKFRFSFKRGR</sequence>
<gene>
    <name evidence="2" type="ORF">FC40_GL001524</name>
</gene>
<evidence type="ECO:0000313" key="3">
    <source>
        <dbReference type="Proteomes" id="UP000051054"/>
    </source>
</evidence>
<protein>
    <submittedName>
        <fullName evidence="2">Uncharacterized protein</fullName>
    </submittedName>
</protein>
<feature type="transmembrane region" description="Helical" evidence="1">
    <location>
        <begin position="184"/>
        <end position="206"/>
    </location>
</feature>
<feature type="transmembrane region" description="Helical" evidence="1">
    <location>
        <begin position="263"/>
        <end position="285"/>
    </location>
</feature>
<dbReference type="STRING" id="1423755.FC40_GL001524"/>
<dbReference type="PATRIC" id="fig|1423755.3.peg.1613"/>
<feature type="transmembrane region" description="Helical" evidence="1">
    <location>
        <begin position="29"/>
        <end position="47"/>
    </location>
</feature>
<dbReference type="EMBL" id="AZGD01000037">
    <property type="protein sequence ID" value="KRM19673.1"/>
    <property type="molecule type" value="Genomic_DNA"/>
</dbReference>
<keyword evidence="3" id="KW-1185">Reference proteome</keyword>
<reference evidence="2 3" key="1">
    <citation type="journal article" date="2015" name="Genome Announc.">
        <title>Expanding the biotechnology potential of lactobacilli through comparative genomics of 213 strains and associated genera.</title>
        <authorList>
            <person name="Sun Z."/>
            <person name="Harris H.M."/>
            <person name="McCann A."/>
            <person name="Guo C."/>
            <person name="Argimon S."/>
            <person name="Zhang W."/>
            <person name="Yang X."/>
            <person name="Jeffery I.B."/>
            <person name="Cooney J.C."/>
            <person name="Kagawa T.F."/>
            <person name="Liu W."/>
            <person name="Song Y."/>
            <person name="Salvetti E."/>
            <person name="Wrobel A."/>
            <person name="Rasinkangas P."/>
            <person name="Parkhill J."/>
            <person name="Rea M.C."/>
            <person name="O'Sullivan O."/>
            <person name="Ritari J."/>
            <person name="Douillard F.P."/>
            <person name="Paul Ross R."/>
            <person name="Yang R."/>
            <person name="Briner A.E."/>
            <person name="Felis G.E."/>
            <person name="de Vos W.M."/>
            <person name="Barrangou R."/>
            <person name="Klaenhammer T.R."/>
            <person name="Caufield P.W."/>
            <person name="Cui Y."/>
            <person name="Zhang H."/>
            <person name="O'Toole P.W."/>
        </authorList>
    </citation>
    <scope>NUCLEOTIDE SEQUENCE [LARGE SCALE GENOMIC DNA]</scope>
    <source>
        <strain evidence="2 3">DSM 18933</strain>
    </source>
</reference>
<dbReference type="AlphaFoldDB" id="A0A0R1WVN2"/>
<comment type="caution">
    <text evidence="2">The sequence shown here is derived from an EMBL/GenBank/DDBJ whole genome shotgun (WGS) entry which is preliminary data.</text>
</comment>
<feature type="transmembrane region" description="Helical" evidence="1">
    <location>
        <begin position="213"/>
        <end position="235"/>
    </location>
</feature>
<keyword evidence="1" id="KW-0812">Transmembrane</keyword>